<keyword evidence="3" id="KW-1185">Reference proteome</keyword>
<dbReference type="Pfam" id="PF18735">
    <property type="entry name" value="HEPN_RiboL-PSP"/>
    <property type="match status" value="1"/>
</dbReference>
<reference evidence="3" key="1">
    <citation type="submission" date="2015-02" db="EMBL/GenBank/DDBJ databases">
        <title>Complete Genome Sequencing of Pandoraea vervacti NS15 sp. nov.</title>
        <authorList>
            <person name="Chan K.-G."/>
        </authorList>
    </citation>
    <scope>NUCLEOTIDE SEQUENCE [LARGE SCALE GENOMIC DNA]</scope>
    <source>
        <strain evidence="3">NS15</strain>
    </source>
</reference>
<dbReference type="InterPro" id="IPR041519">
    <property type="entry name" value="HEPN_RiboL-PSP"/>
</dbReference>
<accession>A0ABN4UB94</accession>
<sequence length="191" mass="21722">MDDVDALTSVYDYVRQNMPSNANADDLLRSKIVCSVSAFDKLMHDIIHTGIVEAYAGNRATTPKYLDEPIPLKIVARLDNAGESPRDTVFARSIRDKLRTLSFQHPEKVADGLSYIWPENRKWQRIAAAMGEEEKGVREMLKSIVQRRNAIAHEADLRSDDDVKQPISREGAVEAARFMRQLGETFHRLIR</sequence>
<proteinExistence type="predicted"/>
<dbReference type="EMBL" id="CP010897">
    <property type="protein sequence ID" value="APD11128.1"/>
    <property type="molecule type" value="Genomic_DNA"/>
</dbReference>
<dbReference type="RefSeq" id="WP_052810882.1">
    <property type="nucleotide sequence ID" value="NZ_CP010897.2"/>
</dbReference>
<dbReference type="Proteomes" id="UP000035085">
    <property type="component" value="Chromosome"/>
</dbReference>
<name>A0ABN4UB94_9BURK</name>
<evidence type="ECO:0000313" key="2">
    <source>
        <dbReference type="EMBL" id="APD11128.1"/>
    </source>
</evidence>
<organism evidence="2 3">
    <name type="scientific">Pandoraea vervacti</name>
    <dbReference type="NCBI Taxonomy" id="656178"/>
    <lineage>
        <taxon>Bacteria</taxon>
        <taxon>Pseudomonadati</taxon>
        <taxon>Pseudomonadota</taxon>
        <taxon>Betaproteobacteria</taxon>
        <taxon>Burkholderiales</taxon>
        <taxon>Burkholderiaceae</taxon>
        <taxon>Pandoraea</taxon>
    </lineage>
</organism>
<protein>
    <recommendedName>
        <fullName evidence="1">RiboL-PSP-HEPN domain-containing protein</fullName>
    </recommendedName>
</protein>
<evidence type="ECO:0000313" key="3">
    <source>
        <dbReference type="Proteomes" id="UP000035085"/>
    </source>
</evidence>
<gene>
    <name evidence="2" type="ORF">UC34_03475</name>
</gene>
<evidence type="ECO:0000259" key="1">
    <source>
        <dbReference type="Pfam" id="PF18735"/>
    </source>
</evidence>
<feature type="domain" description="RiboL-PSP-HEPN" evidence="1">
    <location>
        <begin position="5"/>
        <end position="190"/>
    </location>
</feature>